<dbReference type="EMBL" id="CP089977">
    <property type="protein sequence ID" value="UXZ05612.1"/>
    <property type="molecule type" value="Genomic_DNA"/>
</dbReference>
<evidence type="ECO:0000256" key="5">
    <source>
        <dbReference type="ARBA" id="ARBA00022777"/>
    </source>
</evidence>
<evidence type="ECO:0000256" key="6">
    <source>
        <dbReference type="ARBA" id="ARBA00022840"/>
    </source>
</evidence>
<sequence length="335" mass="38008">MSVYTHLSDDEFFAFCGLYGVNFKNAIPIVQGVKNSNWFIQTTTDADDDFSYVFTLYEERVPADIEKMATIMHALKDKLPIAAPLVKRTAKGVNIGADCVMRYENKAILVVPKLSGKHPAITDEAMCEQMGRALATLHDTLKTLQPAEDYGVPLYDWARVKERETAFMPIDEARLMNDIWAAYEHLPKDLPKGLCHLDLFADNTLWDLDAARLTGLLDFTEVSVEHYLMDIAITINDFCTTWGNASDGESVYFDEKKKTALIAGYQSVRPLTADEQDALPIMLAYAATIFWLLRLNVIYYNREQGRTGDDIMVKNPDLMKRLASYHWKNRHGESV</sequence>
<evidence type="ECO:0000256" key="2">
    <source>
        <dbReference type="ARBA" id="ARBA00022679"/>
    </source>
</evidence>
<dbReference type="SUPFAM" id="SSF56112">
    <property type="entry name" value="Protein kinase-like (PK-like)"/>
    <property type="match status" value="1"/>
</dbReference>
<dbReference type="Gene3D" id="3.90.1200.10">
    <property type="match status" value="1"/>
</dbReference>
<dbReference type="InterPro" id="IPR005280">
    <property type="entry name" value="Homoserine_kinase_II"/>
</dbReference>
<evidence type="ECO:0000313" key="11">
    <source>
        <dbReference type="Proteomes" id="UP001063782"/>
    </source>
</evidence>
<comment type="pathway">
    <text evidence="8">Amino-acid biosynthesis; L-threonine biosynthesis; L-threonine from L-aspartate: step 4/5.</text>
</comment>
<keyword evidence="11" id="KW-1185">Reference proteome</keyword>
<evidence type="ECO:0000313" key="10">
    <source>
        <dbReference type="EMBL" id="UXZ05612.1"/>
    </source>
</evidence>
<dbReference type="InterPro" id="IPR002575">
    <property type="entry name" value="Aminoglycoside_PTrfase"/>
</dbReference>
<organism evidence="10 11">
    <name type="scientific">Moraxella nasicaprae</name>
    <dbReference type="NCBI Taxonomy" id="2904122"/>
    <lineage>
        <taxon>Bacteria</taxon>
        <taxon>Pseudomonadati</taxon>
        <taxon>Pseudomonadota</taxon>
        <taxon>Gammaproteobacteria</taxon>
        <taxon>Moraxellales</taxon>
        <taxon>Moraxellaceae</taxon>
        <taxon>Moraxella</taxon>
    </lineage>
</organism>
<keyword evidence="5 8" id="KW-0418">Kinase</keyword>
<keyword evidence="1 8" id="KW-0028">Amino-acid biosynthesis</keyword>
<dbReference type="InterPro" id="IPR050249">
    <property type="entry name" value="Pseudomonas-type_ThrB"/>
</dbReference>
<dbReference type="PANTHER" id="PTHR21064">
    <property type="entry name" value="AMINOGLYCOSIDE PHOSPHOTRANSFERASE DOMAIN-CONTAINING PROTEIN-RELATED"/>
    <property type="match status" value="1"/>
</dbReference>
<gene>
    <name evidence="8" type="primary">thrB</name>
    <name evidence="10" type="ORF">LU297_04005</name>
</gene>
<evidence type="ECO:0000256" key="1">
    <source>
        <dbReference type="ARBA" id="ARBA00022605"/>
    </source>
</evidence>
<evidence type="ECO:0000256" key="7">
    <source>
        <dbReference type="ARBA" id="ARBA00038240"/>
    </source>
</evidence>
<keyword evidence="3 8" id="KW-0791">Threonine biosynthesis</keyword>
<feature type="domain" description="Aminoglycoside phosphotransferase" evidence="9">
    <location>
        <begin position="28"/>
        <end position="248"/>
    </location>
</feature>
<keyword evidence="6 8" id="KW-0067">ATP-binding</keyword>
<dbReference type="NCBIfam" id="NF003558">
    <property type="entry name" value="PRK05231.1"/>
    <property type="match status" value="1"/>
</dbReference>
<dbReference type="GO" id="GO:0004413">
    <property type="term" value="F:homoserine kinase activity"/>
    <property type="evidence" value="ECO:0007669"/>
    <property type="project" value="UniProtKB-EC"/>
</dbReference>
<accession>A0ABY6F6N4</accession>
<dbReference type="CDD" id="cd05153">
    <property type="entry name" value="HomoserineK_II"/>
    <property type="match status" value="1"/>
</dbReference>
<comment type="catalytic activity">
    <reaction evidence="8">
        <text>L-homoserine + ATP = O-phospho-L-homoserine + ADP + H(+)</text>
        <dbReference type="Rhea" id="RHEA:13985"/>
        <dbReference type="ChEBI" id="CHEBI:15378"/>
        <dbReference type="ChEBI" id="CHEBI:30616"/>
        <dbReference type="ChEBI" id="CHEBI:57476"/>
        <dbReference type="ChEBI" id="CHEBI:57590"/>
        <dbReference type="ChEBI" id="CHEBI:456216"/>
        <dbReference type="EC" id="2.7.1.39"/>
    </reaction>
</comment>
<dbReference type="InterPro" id="IPR011009">
    <property type="entry name" value="Kinase-like_dom_sf"/>
</dbReference>
<keyword evidence="4 8" id="KW-0547">Nucleotide-binding</keyword>
<evidence type="ECO:0000259" key="9">
    <source>
        <dbReference type="Pfam" id="PF01636"/>
    </source>
</evidence>
<evidence type="ECO:0000256" key="3">
    <source>
        <dbReference type="ARBA" id="ARBA00022697"/>
    </source>
</evidence>
<evidence type="ECO:0000256" key="8">
    <source>
        <dbReference type="HAMAP-Rule" id="MF_00301"/>
    </source>
</evidence>
<comment type="similarity">
    <text evidence="7 8">Belongs to the pseudomonas-type ThrB family.</text>
</comment>
<evidence type="ECO:0000256" key="4">
    <source>
        <dbReference type="ARBA" id="ARBA00022741"/>
    </source>
</evidence>
<dbReference type="EC" id="2.7.1.39" evidence="8"/>
<dbReference type="PANTHER" id="PTHR21064:SF6">
    <property type="entry name" value="AMINOGLYCOSIDE PHOSPHOTRANSFERASE DOMAIN-CONTAINING PROTEIN"/>
    <property type="match status" value="1"/>
</dbReference>
<dbReference type="Pfam" id="PF01636">
    <property type="entry name" value="APH"/>
    <property type="match status" value="1"/>
</dbReference>
<keyword evidence="2 8" id="KW-0808">Transferase</keyword>
<dbReference type="RefSeq" id="WP_263077123.1">
    <property type="nucleotide sequence ID" value="NZ_CP089977.1"/>
</dbReference>
<reference evidence="10" key="1">
    <citation type="submission" date="2021-12" db="EMBL/GenBank/DDBJ databases">
        <title>taxonomy of Moraxella sp. ZY201224.</title>
        <authorList>
            <person name="Li F."/>
        </authorList>
    </citation>
    <scope>NUCLEOTIDE SEQUENCE</scope>
    <source>
        <strain evidence="10">ZY201224</strain>
    </source>
</reference>
<protein>
    <recommendedName>
        <fullName evidence="8">Homoserine kinase</fullName>
        <shortName evidence="8">HK</shortName>
        <shortName evidence="8">HSK</shortName>
        <ecNumber evidence="8">2.7.1.39</ecNumber>
    </recommendedName>
</protein>
<name>A0ABY6F6N4_9GAMM</name>
<dbReference type="HAMAP" id="MF_00301">
    <property type="entry name" value="Homoser_kinase_2"/>
    <property type="match status" value="1"/>
</dbReference>
<dbReference type="Gene3D" id="3.30.200.20">
    <property type="entry name" value="Phosphorylase Kinase, domain 1"/>
    <property type="match status" value="1"/>
</dbReference>
<dbReference type="Proteomes" id="UP001063782">
    <property type="component" value="Chromosome"/>
</dbReference>
<proteinExistence type="inferred from homology"/>